<evidence type="ECO:0000313" key="5">
    <source>
        <dbReference type="Proteomes" id="UP001177341"/>
    </source>
</evidence>
<dbReference type="Proteomes" id="UP001169862">
    <property type="component" value="Unassembled WGS sequence"/>
</dbReference>
<evidence type="ECO:0000313" key="3">
    <source>
        <dbReference type="EMBL" id="MDP2523613.1"/>
    </source>
</evidence>
<dbReference type="RefSeq" id="WP_075171148.1">
    <property type="nucleotide sequence ID" value="NZ_CAXPFL010000027.1"/>
</dbReference>
<dbReference type="AlphaFoldDB" id="A0AAW7XL07"/>
<evidence type="ECO:0000256" key="1">
    <source>
        <dbReference type="SAM" id="Phobius"/>
    </source>
</evidence>
<dbReference type="InterPro" id="IPR012340">
    <property type="entry name" value="NA-bd_OB-fold"/>
</dbReference>
<sequence length="193" mass="21225">MPTFTGRIIQWNEEDGCGVIQTSHESSEIPFTINGIQDSTFKPFTGEKVTFDLKAVAGGRLQAYGIHASGVNVGSFRYSRVTGATWFACFISLLLCVLVTPATMLPLLLYIGMSIACVVTLHRDKLRHRYKNRVSGIELLIAELLGGWPGSRIIQTALNHPSQDEVYVRCSGWVVSLHIAALSILALYVMLPN</sequence>
<dbReference type="EMBL" id="JAUOPG010000011">
    <property type="protein sequence ID" value="MDO6454979.1"/>
    <property type="molecule type" value="Genomic_DNA"/>
</dbReference>
<feature type="transmembrane region" description="Helical" evidence="1">
    <location>
        <begin position="170"/>
        <end position="191"/>
    </location>
</feature>
<keyword evidence="1" id="KW-0812">Transmembrane</keyword>
<organism evidence="2 4">
    <name type="scientific">Neptunomonas phycophila</name>
    <dbReference type="NCBI Taxonomy" id="1572645"/>
    <lineage>
        <taxon>Bacteria</taxon>
        <taxon>Pseudomonadati</taxon>
        <taxon>Pseudomonadota</taxon>
        <taxon>Gammaproteobacteria</taxon>
        <taxon>Oceanospirillales</taxon>
        <taxon>Oceanospirillaceae</taxon>
        <taxon>Neptunomonas</taxon>
    </lineage>
</organism>
<evidence type="ECO:0000313" key="2">
    <source>
        <dbReference type="EMBL" id="MDO6454979.1"/>
    </source>
</evidence>
<dbReference type="GeneID" id="89455052"/>
<reference evidence="2" key="1">
    <citation type="submission" date="2023-07" db="EMBL/GenBank/DDBJ databases">
        <title>Genome content predicts the carbon catabolic preferences of heterotrophic bacteria.</title>
        <authorList>
            <person name="Gralka M."/>
        </authorList>
    </citation>
    <scope>NUCLEOTIDE SEQUENCE</scope>
    <source>
        <strain evidence="3">5G01</strain>
        <strain evidence="2">I2M16</strain>
    </source>
</reference>
<keyword evidence="1" id="KW-1133">Transmembrane helix</keyword>
<dbReference type="SUPFAM" id="SSF50249">
    <property type="entry name" value="Nucleic acid-binding proteins"/>
    <property type="match status" value="1"/>
</dbReference>
<keyword evidence="5" id="KW-1185">Reference proteome</keyword>
<evidence type="ECO:0000313" key="4">
    <source>
        <dbReference type="Proteomes" id="UP001169862"/>
    </source>
</evidence>
<gene>
    <name evidence="2" type="ORF">Q4490_15520</name>
    <name evidence="3" type="ORF">Q8W30_13635</name>
</gene>
<keyword evidence="1" id="KW-0472">Membrane</keyword>
<feature type="transmembrane region" description="Helical" evidence="1">
    <location>
        <begin position="107"/>
        <end position="123"/>
    </location>
</feature>
<comment type="caution">
    <text evidence="2">The sequence shown here is derived from an EMBL/GenBank/DDBJ whole genome shotgun (WGS) entry which is preliminary data.</text>
</comment>
<accession>A0AAW7XL07</accession>
<proteinExistence type="predicted"/>
<dbReference type="Proteomes" id="UP001177341">
    <property type="component" value="Unassembled WGS sequence"/>
</dbReference>
<evidence type="ECO:0008006" key="6">
    <source>
        <dbReference type="Google" id="ProtNLM"/>
    </source>
</evidence>
<dbReference type="Gene3D" id="2.40.50.140">
    <property type="entry name" value="Nucleic acid-binding proteins"/>
    <property type="match status" value="1"/>
</dbReference>
<name>A0AAW7XL07_9GAMM</name>
<dbReference type="EMBL" id="JAUYVO010000009">
    <property type="protein sequence ID" value="MDP2523613.1"/>
    <property type="molecule type" value="Genomic_DNA"/>
</dbReference>
<protein>
    <recommendedName>
        <fullName evidence="6">DUF1294 domain-containing protein</fullName>
    </recommendedName>
</protein>